<dbReference type="SMART" id="SM00563">
    <property type="entry name" value="PlsC"/>
    <property type="match status" value="1"/>
</dbReference>
<feature type="transmembrane region" description="Helical" evidence="1">
    <location>
        <begin position="46"/>
        <end position="65"/>
    </location>
</feature>
<evidence type="ECO:0000313" key="3">
    <source>
        <dbReference type="EMBL" id="MCP1728627.1"/>
    </source>
</evidence>
<keyword evidence="1" id="KW-1133">Transmembrane helix</keyword>
<dbReference type="EMBL" id="JALJYF010000003">
    <property type="protein sequence ID" value="MCP1728627.1"/>
    <property type="molecule type" value="Genomic_DNA"/>
</dbReference>
<proteinExistence type="predicted"/>
<protein>
    <submittedName>
        <fullName evidence="3">1-acyl-sn-glycerol-3-phosphate acyltransferase</fullName>
    </submittedName>
</protein>
<feature type="transmembrane region" description="Helical" evidence="1">
    <location>
        <begin position="12"/>
        <end position="34"/>
    </location>
</feature>
<keyword evidence="3" id="KW-0808">Transferase</keyword>
<keyword evidence="1" id="KW-0472">Membrane</keyword>
<comment type="caution">
    <text evidence="3">The sequence shown here is derived from an EMBL/GenBank/DDBJ whole genome shotgun (WGS) entry which is preliminary data.</text>
</comment>
<dbReference type="PANTHER" id="PTHR10983:SF16">
    <property type="entry name" value="LYSOCARDIOLIPIN ACYLTRANSFERASE 1"/>
    <property type="match status" value="1"/>
</dbReference>
<feature type="transmembrane region" description="Helical" evidence="1">
    <location>
        <begin position="118"/>
        <end position="136"/>
    </location>
</feature>
<name>A0ABT1GBG3_9GAMM</name>
<dbReference type="InterPro" id="IPR002123">
    <property type="entry name" value="Plipid/glycerol_acylTrfase"/>
</dbReference>
<dbReference type="PANTHER" id="PTHR10983">
    <property type="entry name" value="1-ACYLGLYCEROL-3-PHOSPHATE ACYLTRANSFERASE-RELATED"/>
    <property type="match status" value="1"/>
</dbReference>
<evidence type="ECO:0000259" key="2">
    <source>
        <dbReference type="SMART" id="SM00563"/>
    </source>
</evidence>
<gene>
    <name evidence="3" type="ORF">J2T60_002641</name>
</gene>
<dbReference type="SUPFAM" id="SSF69593">
    <property type="entry name" value="Glycerol-3-phosphate (1)-acyltransferase"/>
    <property type="match status" value="1"/>
</dbReference>
<accession>A0ABT1GBG3</accession>
<dbReference type="Proteomes" id="UP001523550">
    <property type="component" value="Unassembled WGS sequence"/>
</dbReference>
<sequence>MNQFRGLFTQLIILPVTITLIIPMMLVAILKLLIPIRVFRRRCTRIVLGIGELWAWLVTGVFRFAHQTRYEINPLPPVDRDHSYLVICNHQSWVDIPVLMAVFDGRVPFYRFFLKKQLMWLPFLGIAFWALEYPFMQRHSKAYLEKHPEKQGEDLKITQKACAKMRGIPATIINYPEGTRCTPTKQAKQGSPYKHLLRPKAGGISFVLSSMGDQLDALLDVTIHYPDGVPGFWQFLCNGVSRIQVDVQKRPLPKDLLHGDYQNDPEFRQRFQTWVNQLWEEKDQRLEAMKG</sequence>
<keyword evidence="3" id="KW-0012">Acyltransferase</keyword>
<dbReference type="GO" id="GO:0016746">
    <property type="term" value="F:acyltransferase activity"/>
    <property type="evidence" value="ECO:0007669"/>
    <property type="project" value="UniProtKB-KW"/>
</dbReference>
<dbReference type="CDD" id="cd07990">
    <property type="entry name" value="LPLAT_LCLAT1-like"/>
    <property type="match status" value="1"/>
</dbReference>
<evidence type="ECO:0000313" key="4">
    <source>
        <dbReference type="Proteomes" id="UP001523550"/>
    </source>
</evidence>
<keyword evidence="4" id="KW-1185">Reference proteome</keyword>
<keyword evidence="1" id="KW-0812">Transmembrane</keyword>
<evidence type="ECO:0000256" key="1">
    <source>
        <dbReference type="SAM" id="Phobius"/>
    </source>
</evidence>
<reference evidence="3 4" key="1">
    <citation type="submission" date="2022-03" db="EMBL/GenBank/DDBJ databases">
        <title>Genomic Encyclopedia of Type Strains, Phase III (KMG-III): the genomes of soil and plant-associated and newly described type strains.</title>
        <authorList>
            <person name="Whitman W."/>
        </authorList>
    </citation>
    <scope>NUCLEOTIDE SEQUENCE [LARGE SCALE GENOMIC DNA]</scope>
    <source>
        <strain evidence="3 4">BSker1</strain>
    </source>
</reference>
<organism evidence="3 4">
    <name type="scientific">Natronospira proteinivora</name>
    <dbReference type="NCBI Taxonomy" id="1807133"/>
    <lineage>
        <taxon>Bacteria</taxon>
        <taxon>Pseudomonadati</taxon>
        <taxon>Pseudomonadota</taxon>
        <taxon>Gammaproteobacteria</taxon>
        <taxon>Natronospirales</taxon>
        <taxon>Natronospiraceae</taxon>
        <taxon>Natronospira</taxon>
    </lineage>
</organism>
<dbReference type="RefSeq" id="WP_253451220.1">
    <property type="nucleotide sequence ID" value="NZ_JALJYF010000003.1"/>
</dbReference>
<dbReference type="Pfam" id="PF01553">
    <property type="entry name" value="Acyltransferase"/>
    <property type="match status" value="1"/>
</dbReference>
<feature type="domain" description="Phospholipid/glycerol acyltransferase" evidence="2">
    <location>
        <begin position="84"/>
        <end position="226"/>
    </location>
</feature>
<dbReference type="NCBIfam" id="NF010621">
    <property type="entry name" value="PRK14014.1"/>
    <property type="match status" value="1"/>
</dbReference>